<feature type="region of interest" description="Disordered" evidence="1">
    <location>
        <begin position="1"/>
        <end position="22"/>
    </location>
</feature>
<keyword evidence="2" id="KW-0812">Transmembrane</keyword>
<evidence type="ECO:0000256" key="2">
    <source>
        <dbReference type="SAM" id="Phobius"/>
    </source>
</evidence>
<accession>A0A166P098</accession>
<dbReference type="AlphaFoldDB" id="A0A166P098"/>
<evidence type="ECO:0000256" key="1">
    <source>
        <dbReference type="SAM" id="MobiDB-lite"/>
    </source>
</evidence>
<evidence type="ECO:0000313" key="4">
    <source>
        <dbReference type="Proteomes" id="UP000076532"/>
    </source>
</evidence>
<gene>
    <name evidence="3" type="ORF">FIBSPDRAFT_855754</name>
</gene>
<organism evidence="3 4">
    <name type="scientific">Athelia psychrophila</name>
    <dbReference type="NCBI Taxonomy" id="1759441"/>
    <lineage>
        <taxon>Eukaryota</taxon>
        <taxon>Fungi</taxon>
        <taxon>Dikarya</taxon>
        <taxon>Basidiomycota</taxon>
        <taxon>Agaricomycotina</taxon>
        <taxon>Agaricomycetes</taxon>
        <taxon>Agaricomycetidae</taxon>
        <taxon>Atheliales</taxon>
        <taxon>Atheliaceae</taxon>
        <taxon>Athelia</taxon>
    </lineage>
</organism>
<keyword evidence="2" id="KW-1133">Transmembrane helix</keyword>
<proteinExistence type="predicted"/>
<sequence>MVPAVPDPGDGECPPPPDLTHELGCPALAPDPALLRAKHSPGPVFIFASMFGLLPARAPFLLIIAIESMGPFL</sequence>
<keyword evidence="4" id="KW-1185">Reference proteome</keyword>
<dbReference type="EMBL" id="KV417520">
    <property type="protein sequence ID" value="KZP25563.1"/>
    <property type="molecule type" value="Genomic_DNA"/>
</dbReference>
<feature type="transmembrane region" description="Helical" evidence="2">
    <location>
        <begin position="44"/>
        <end position="66"/>
    </location>
</feature>
<protein>
    <submittedName>
        <fullName evidence="3">Uncharacterized protein</fullName>
    </submittedName>
</protein>
<name>A0A166P098_9AGAM</name>
<evidence type="ECO:0000313" key="3">
    <source>
        <dbReference type="EMBL" id="KZP25563.1"/>
    </source>
</evidence>
<dbReference type="Proteomes" id="UP000076532">
    <property type="component" value="Unassembled WGS sequence"/>
</dbReference>
<keyword evidence="2" id="KW-0472">Membrane</keyword>
<reference evidence="3 4" key="1">
    <citation type="journal article" date="2016" name="Mol. Biol. Evol.">
        <title>Comparative Genomics of Early-Diverging Mushroom-Forming Fungi Provides Insights into the Origins of Lignocellulose Decay Capabilities.</title>
        <authorList>
            <person name="Nagy L.G."/>
            <person name="Riley R."/>
            <person name="Tritt A."/>
            <person name="Adam C."/>
            <person name="Daum C."/>
            <person name="Floudas D."/>
            <person name="Sun H."/>
            <person name="Yadav J.S."/>
            <person name="Pangilinan J."/>
            <person name="Larsson K.H."/>
            <person name="Matsuura K."/>
            <person name="Barry K."/>
            <person name="Labutti K."/>
            <person name="Kuo R."/>
            <person name="Ohm R.A."/>
            <person name="Bhattacharya S.S."/>
            <person name="Shirouzu T."/>
            <person name="Yoshinaga Y."/>
            <person name="Martin F.M."/>
            <person name="Grigoriev I.V."/>
            <person name="Hibbett D.S."/>
        </authorList>
    </citation>
    <scope>NUCLEOTIDE SEQUENCE [LARGE SCALE GENOMIC DNA]</scope>
    <source>
        <strain evidence="3 4">CBS 109695</strain>
    </source>
</reference>